<gene>
    <name evidence="1" type="ORF">AU252_06095</name>
</gene>
<evidence type="ECO:0000313" key="2">
    <source>
        <dbReference type="Proteomes" id="UP000065151"/>
    </source>
</evidence>
<evidence type="ECO:0000313" key="1">
    <source>
        <dbReference type="EMBL" id="ALV40790.1"/>
    </source>
</evidence>
<dbReference type="KEGG" id="psul:AU252_06095"/>
<dbReference type="STRING" id="121292.AU252_06095"/>
<dbReference type="EMBL" id="CP013747">
    <property type="protein sequence ID" value="ALV40790.1"/>
    <property type="molecule type" value="Genomic_DNA"/>
</dbReference>
<proteinExistence type="predicted"/>
<dbReference type="Proteomes" id="UP000065151">
    <property type="component" value="Chromosome"/>
</dbReference>
<accession>A0A0U3GNM8</accession>
<organism evidence="1">
    <name type="scientific">Pseudarthrobacter sulfonivorans</name>
    <dbReference type="NCBI Taxonomy" id="121292"/>
    <lineage>
        <taxon>Bacteria</taxon>
        <taxon>Bacillati</taxon>
        <taxon>Actinomycetota</taxon>
        <taxon>Actinomycetes</taxon>
        <taxon>Micrococcales</taxon>
        <taxon>Micrococcaceae</taxon>
        <taxon>Pseudarthrobacter</taxon>
    </lineage>
</organism>
<protein>
    <submittedName>
        <fullName evidence="1">Uncharacterized protein</fullName>
    </submittedName>
</protein>
<reference evidence="1 2" key="1">
    <citation type="submission" date="2015-12" db="EMBL/GenBank/DDBJ databases">
        <authorList>
            <person name="Shamseldin A."/>
            <person name="Moawad H."/>
            <person name="Abd El-Rahim W.M."/>
            <person name="Sadowsky M.J."/>
        </authorList>
    </citation>
    <scope>NUCLEOTIDE SEQUENCE [LARGE SCALE GENOMIC DNA]</scope>
    <source>
        <strain evidence="1 2">Ar51</strain>
    </source>
</reference>
<name>A0A0U3GNM8_9MICC</name>
<sequence length="246" mass="26339">MGESRTDPALNIFEISGLAWASTVHKAAEVLANEADGDLSAYRESAQAEASRQLDAEDPQAMEAELRRAGIVDGQGAITRQWVLAVWIAASAPVKAAAVVQTQELSVHTEIGLAGGRGVGITYYRRIRHGVDGVAVTEVRNAVEVSFFREEDAWAAIRRHLPAAAERLAAPDTVIEETGPVATHAFHLEVSAAVPAADQGHHSGHLSRDAWALAERSYSIADLSREFAWRVLGAREYLASAAEKAA</sequence>
<dbReference type="AlphaFoldDB" id="A0A0U3GNM8"/>
<dbReference type="RefSeq" id="WP_058929958.1">
    <property type="nucleotide sequence ID" value="NZ_CP013747.1"/>
</dbReference>